<reference evidence="6" key="1">
    <citation type="journal article" date="2019" name="Int. J. Syst. Evol. Microbiol.">
        <title>The Global Catalogue of Microorganisms (GCM) 10K type strain sequencing project: providing services to taxonomists for standard genome sequencing and annotation.</title>
        <authorList>
            <consortium name="The Broad Institute Genomics Platform"/>
            <consortium name="The Broad Institute Genome Sequencing Center for Infectious Disease"/>
            <person name="Wu L."/>
            <person name="Ma J."/>
        </authorList>
    </citation>
    <scope>NUCLEOTIDE SEQUENCE [LARGE SCALE GENOMIC DNA]</scope>
    <source>
        <strain evidence="6">CGMCC 1.6784</strain>
    </source>
</reference>
<dbReference type="InterPro" id="IPR018062">
    <property type="entry name" value="HTH_AraC-typ_CS"/>
</dbReference>
<evidence type="ECO:0000256" key="2">
    <source>
        <dbReference type="ARBA" id="ARBA00023125"/>
    </source>
</evidence>
<protein>
    <recommendedName>
        <fullName evidence="4">HTH araC/xylS-type domain-containing protein</fullName>
    </recommendedName>
</protein>
<dbReference type="InterPro" id="IPR018060">
    <property type="entry name" value="HTH_AraC"/>
</dbReference>
<evidence type="ECO:0000256" key="3">
    <source>
        <dbReference type="ARBA" id="ARBA00023163"/>
    </source>
</evidence>
<evidence type="ECO:0000259" key="4">
    <source>
        <dbReference type="PROSITE" id="PS01124"/>
    </source>
</evidence>
<keyword evidence="6" id="KW-1185">Reference proteome</keyword>
<dbReference type="PANTHER" id="PTHR46796:SF6">
    <property type="entry name" value="ARAC SUBFAMILY"/>
    <property type="match status" value="1"/>
</dbReference>
<evidence type="ECO:0000313" key="5">
    <source>
        <dbReference type="EMBL" id="GGN52251.1"/>
    </source>
</evidence>
<name>A0ABQ2JP97_9SPHN</name>
<dbReference type="Gene3D" id="1.10.10.60">
    <property type="entry name" value="Homeodomain-like"/>
    <property type="match status" value="2"/>
</dbReference>
<dbReference type="SMART" id="SM00342">
    <property type="entry name" value="HTH_ARAC"/>
    <property type="match status" value="1"/>
</dbReference>
<dbReference type="Proteomes" id="UP000605099">
    <property type="component" value="Unassembled WGS sequence"/>
</dbReference>
<dbReference type="PROSITE" id="PS00041">
    <property type="entry name" value="HTH_ARAC_FAMILY_1"/>
    <property type="match status" value="1"/>
</dbReference>
<dbReference type="InterPro" id="IPR009057">
    <property type="entry name" value="Homeodomain-like_sf"/>
</dbReference>
<keyword evidence="1" id="KW-0805">Transcription regulation</keyword>
<dbReference type="SUPFAM" id="SSF46689">
    <property type="entry name" value="Homeodomain-like"/>
    <property type="match status" value="2"/>
</dbReference>
<organism evidence="5 6">
    <name type="scientific">Novosphingobium indicum</name>
    <dbReference type="NCBI Taxonomy" id="462949"/>
    <lineage>
        <taxon>Bacteria</taxon>
        <taxon>Pseudomonadati</taxon>
        <taxon>Pseudomonadota</taxon>
        <taxon>Alphaproteobacteria</taxon>
        <taxon>Sphingomonadales</taxon>
        <taxon>Sphingomonadaceae</taxon>
        <taxon>Novosphingobium</taxon>
    </lineage>
</organism>
<dbReference type="PANTHER" id="PTHR46796">
    <property type="entry name" value="HTH-TYPE TRANSCRIPTIONAL ACTIVATOR RHAS-RELATED"/>
    <property type="match status" value="1"/>
</dbReference>
<feature type="domain" description="HTH araC/xylS-type" evidence="4">
    <location>
        <begin position="188"/>
        <end position="289"/>
    </location>
</feature>
<proteinExistence type="predicted"/>
<dbReference type="EMBL" id="BMLK01000011">
    <property type="protein sequence ID" value="GGN52251.1"/>
    <property type="molecule type" value="Genomic_DNA"/>
</dbReference>
<evidence type="ECO:0000313" key="6">
    <source>
        <dbReference type="Proteomes" id="UP000605099"/>
    </source>
</evidence>
<comment type="caution">
    <text evidence="5">The sequence shown here is derived from an EMBL/GenBank/DDBJ whole genome shotgun (WGS) entry which is preliminary data.</text>
</comment>
<gene>
    <name evidence="5" type="ORF">GCM10011349_25550</name>
</gene>
<keyword evidence="2" id="KW-0238">DNA-binding</keyword>
<keyword evidence="3" id="KW-0804">Transcription</keyword>
<accession>A0ABQ2JP97</accession>
<evidence type="ECO:0000256" key="1">
    <source>
        <dbReference type="ARBA" id="ARBA00023015"/>
    </source>
</evidence>
<dbReference type="InterPro" id="IPR050204">
    <property type="entry name" value="AraC_XylS_family_regulators"/>
</dbReference>
<dbReference type="PRINTS" id="PR00032">
    <property type="entry name" value="HTHARAC"/>
</dbReference>
<dbReference type="InterPro" id="IPR020449">
    <property type="entry name" value="Tscrpt_reg_AraC-type_HTH"/>
</dbReference>
<dbReference type="Pfam" id="PF12833">
    <property type="entry name" value="HTH_18"/>
    <property type="match status" value="1"/>
</dbReference>
<dbReference type="PROSITE" id="PS01124">
    <property type="entry name" value="HTH_ARAC_FAMILY_2"/>
    <property type="match status" value="1"/>
</dbReference>
<sequence>MNAISHVYDLPGTSAIDCTIQGRIALPGVVMELHHYRFCGPQGAVFSSPRSFLDLALTPRPGEPRGEFGAAAGAPARALGPIIFIPAGANLHTCWGEGEQTSVCCGFDGSGLDAENMALTGHMLEAALDVRSQAVGQALRRIAEEIALPGFCSEMLAQAIWTQATIELHRYLHGATAPESHAVAGLSRAQIKRIDECVRQPGKPPAVAVLAAECGLSTRHFFRLFKATTGQTLTGYVTDRKIERARQLLRPGGPPIKVIAWECGFQSAAAFSAAFRKVEGLTPRQFREALAH</sequence>